<evidence type="ECO:0000313" key="9">
    <source>
        <dbReference type="EMBL" id="ASK68539.1"/>
    </source>
</evidence>
<keyword evidence="3" id="KW-0677">Repeat</keyword>
<name>A0A220UK63_9GAMM</name>
<feature type="transmembrane region" description="Helical" evidence="7">
    <location>
        <begin position="475"/>
        <end position="494"/>
    </location>
</feature>
<dbReference type="InterPro" id="IPR019734">
    <property type="entry name" value="TPR_rpt"/>
</dbReference>
<reference evidence="9 10" key="1">
    <citation type="submission" date="2017-07" db="EMBL/GenBank/DDBJ databases">
        <title>Phenotypical and genomic characterization of a clinical isolate of Shewanella bicestrii sp. nov. producing an extended-spectrum beta-lactamase and a new oxacillinase variant.</title>
        <authorList>
            <person name="Jousset A.B."/>
            <person name="Bonnin R.A."/>
            <person name="Girlich D."/>
            <person name="Dabos L."/>
            <person name="Potron A."/>
            <person name="Dortet L."/>
            <person name="Glaser P."/>
            <person name="Naas T."/>
        </authorList>
    </citation>
    <scope>NUCLEOTIDE SEQUENCE [LARGE SCALE GENOMIC DNA]</scope>
    <source>
        <strain evidence="9 10">JAB-1</strain>
    </source>
</reference>
<feature type="repeat" description="TPR" evidence="6">
    <location>
        <begin position="279"/>
        <end position="312"/>
    </location>
</feature>
<evidence type="ECO:0000256" key="6">
    <source>
        <dbReference type="PROSITE-ProRule" id="PRU00339"/>
    </source>
</evidence>
<dbReference type="EMBL" id="CP022358">
    <property type="protein sequence ID" value="ASK68539.1"/>
    <property type="molecule type" value="Genomic_DNA"/>
</dbReference>
<evidence type="ECO:0000256" key="3">
    <source>
        <dbReference type="ARBA" id="ARBA00022737"/>
    </source>
</evidence>
<keyword evidence="2" id="KW-0963">Cytoplasm</keyword>
<evidence type="ECO:0000256" key="8">
    <source>
        <dbReference type="SAM" id="SignalP"/>
    </source>
</evidence>
<proteinExistence type="inferred from homology"/>
<evidence type="ECO:0000256" key="2">
    <source>
        <dbReference type="ARBA" id="ARBA00022490"/>
    </source>
</evidence>
<dbReference type="Pfam" id="PF13424">
    <property type="entry name" value="TPR_12"/>
    <property type="match status" value="1"/>
</dbReference>
<keyword evidence="10" id="KW-1185">Reference proteome</keyword>
<evidence type="ECO:0000256" key="5">
    <source>
        <dbReference type="ARBA" id="ARBA00038253"/>
    </source>
</evidence>
<comment type="subcellular location">
    <subcellularLocation>
        <location evidence="1">Cytoplasm</location>
    </subcellularLocation>
</comment>
<evidence type="ECO:0000256" key="1">
    <source>
        <dbReference type="ARBA" id="ARBA00004496"/>
    </source>
</evidence>
<dbReference type="GO" id="GO:0005737">
    <property type="term" value="C:cytoplasm"/>
    <property type="evidence" value="ECO:0007669"/>
    <property type="project" value="UniProtKB-SubCell"/>
</dbReference>
<gene>
    <name evidence="9" type="ORF">CF168_06440</name>
</gene>
<dbReference type="InterPro" id="IPR011990">
    <property type="entry name" value="TPR-like_helical_dom_sf"/>
</dbReference>
<keyword evidence="7" id="KW-0472">Membrane</keyword>
<dbReference type="InterPro" id="IPR051476">
    <property type="entry name" value="Bac_ResReg_Asp_Phosphatase"/>
</dbReference>
<dbReference type="PROSITE" id="PS50005">
    <property type="entry name" value="TPR"/>
    <property type="match status" value="2"/>
</dbReference>
<protein>
    <submittedName>
        <fullName evidence="9">Uncharacterized protein</fullName>
    </submittedName>
</protein>
<dbReference type="KEGG" id="sbj:CF168_06440"/>
<keyword evidence="7" id="KW-0812">Transmembrane</keyword>
<feature type="repeat" description="TPR" evidence="6">
    <location>
        <begin position="199"/>
        <end position="232"/>
    </location>
</feature>
<dbReference type="Gene3D" id="1.25.40.10">
    <property type="entry name" value="Tetratricopeptide repeat domain"/>
    <property type="match status" value="2"/>
</dbReference>
<dbReference type="Proteomes" id="UP000198367">
    <property type="component" value="Chromosome"/>
</dbReference>
<feature type="chain" id="PRO_5012872039" evidence="8">
    <location>
        <begin position="22"/>
        <end position="720"/>
    </location>
</feature>
<evidence type="ECO:0000256" key="4">
    <source>
        <dbReference type="ARBA" id="ARBA00022803"/>
    </source>
</evidence>
<evidence type="ECO:0000313" key="10">
    <source>
        <dbReference type="Proteomes" id="UP000198367"/>
    </source>
</evidence>
<evidence type="ECO:0000256" key="7">
    <source>
        <dbReference type="SAM" id="Phobius"/>
    </source>
</evidence>
<dbReference type="SUPFAM" id="SSF48452">
    <property type="entry name" value="TPR-like"/>
    <property type="match status" value="1"/>
</dbReference>
<dbReference type="SMART" id="SM00028">
    <property type="entry name" value="TPR"/>
    <property type="match status" value="3"/>
</dbReference>
<keyword evidence="7" id="KW-1133">Transmembrane helix</keyword>
<organism evidence="9 10">
    <name type="scientific">Shewanella bicestrii</name>
    <dbReference type="NCBI Taxonomy" id="2018305"/>
    <lineage>
        <taxon>Bacteria</taxon>
        <taxon>Pseudomonadati</taxon>
        <taxon>Pseudomonadota</taxon>
        <taxon>Gammaproteobacteria</taxon>
        <taxon>Alteromonadales</taxon>
        <taxon>Shewanellaceae</taxon>
        <taxon>Shewanella</taxon>
    </lineage>
</organism>
<dbReference type="PANTHER" id="PTHR46630">
    <property type="entry name" value="TETRATRICOPEPTIDE REPEAT PROTEIN 29"/>
    <property type="match status" value="1"/>
</dbReference>
<dbReference type="AlphaFoldDB" id="A0A220UK63"/>
<comment type="similarity">
    <text evidence="5">Belongs to the Rap family.</text>
</comment>
<keyword evidence="8" id="KW-0732">Signal</keyword>
<keyword evidence="4 6" id="KW-0802">TPR repeat</keyword>
<accession>A0A220UK63</accession>
<feature type="signal peptide" evidence="8">
    <location>
        <begin position="1"/>
        <end position="21"/>
    </location>
</feature>
<sequence length="720" mass="81809">MHKLIVIFVTLLMSISFQTKATDLEAEEIELRETPQKMYDRLNQSISFPIAFKNREQFKRAAQEQGYSSDEFEHILQLLARLNLEPNVKSKVGFQDANSLIELLASIAQSPFEQATVAMLKGRYIGRTEQKYQEAISFYNEALTRINDSYDVESMLLKHTIHEHLGGLHLVIRQDVPALMHFHTYRDIAYKLRNDYLIAAAESKLGHYYNKNQQLTKSLQHYSEAIRLSNRSNYPSMKTHLQLQLAKVYRDLKQWDEALKNAHEAAAGFKKLGNDTYLSSCMTVIAMVYGEQGDWNRAIDYYLNAQQLDAKRGNYIAQGLNFHNLGQAYSHLHDEVNALKYLLMANQIFQEKQSHHYLVYNELLIGEIAQSKEDWPLMMSHAENALALASDLKLQDEQKSALTQIALSAEKLNDQAKVISTQKRIIELTEALESTAKDPSVSASVLAEQQLKLELSMLQGKLNDAVETTKNTNKLLAFSGLIATVLLVGIIILLNQRLKHKRQNAMLQQLSLEEPFTHHQGYAALLKDLAQSTANAPTTALALIEFREHVSTDLNHGQYFANAITRQLTGHITNALSMPVYVIRQGLFAVRFTEADEPQRVLQTLRAQLDTKGMGYHFNLGWISLPLLTKAEIKIAPKLLFETLQMALAGARSLPNDTSHYVSLRALDFVPPTLFADPLFLHLEKGIERGLIRVDTSATKDDIIWPCWENNQDRHLLENI</sequence>
<dbReference type="RefSeq" id="WP_089067351.1">
    <property type="nucleotide sequence ID" value="NZ_CP022358.1"/>
</dbReference>
<dbReference type="PANTHER" id="PTHR46630:SF1">
    <property type="entry name" value="TETRATRICOPEPTIDE REPEAT PROTEIN 29"/>
    <property type="match status" value="1"/>
</dbReference>